<comment type="caution">
    <text evidence="2">The sequence shown here is derived from an EMBL/GenBank/DDBJ whole genome shotgun (WGS) entry which is preliminary data.</text>
</comment>
<feature type="chain" id="PRO_5028153739" evidence="1">
    <location>
        <begin position="20"/>
        <end position="103"/>
    </location>
</feature>
<sequence length="103" mass="11096">MKPFFACLLALSLASAAHAQTTQTQGQVKLNNLPPAATCFTCNCNNDDLICRTGCDSITDFVARQRCLAACGQTLSTCLSNAQLQQRAQDEQRLQVQSSNVAK</sequence>
<gene>
    <name evidence="2" type="ORF">ENR59_09280</name>
</gene>
<evidence type="ECO:0000313" key="2">
    <source>
        <dbReference type="EMBL" id="HGG93125.1"/>
    </source>
</evidence>
<organism evidence="2">
    <name type="scientific">Fundidesulfovibrio putealis</name>
    <dbReference type="NCBI Taxonomy" id="270496"/>
    <lineage>
        <taxon>Bacteria</taxon>
        <taxon>Pseudomonadati</taxon>
        <taxon>Thermodesulfobacteriota</taxon>
        <taxon>Desulfovibrionia</taxon>
        <taxon>Desulfovibrionales</taxon>
        <taxon>Desulfovibrionaceae</taxon>
        <taxon>Fundidesulfovibrio</taxon>
    </lineage>
</organism>
<accession>A0A7C4AHV6</accession>
<keyword evidence="1" id="KW-0732">Signal</keyword>
<proteinExistence type="predicted"/>
<dbReference type="EMBL" id="DSRP01000645">
    <property type="protein sequence ID" value="HGG93125.1"/>
    <property type="molecule type" value="Genomic_DNA"/>
</dbReference>
<reference evidence="2" key="1">
    <citation type="journal article" date="2020" name="mSystems">
        <title>Genome- and Community-Level Interaction Insights into Carbon Utilization and Element Cycling Functions of Hydrothermarchaeota in Hydrothermal Sediment.</title>
        <authorList>
            <person name="Zhou Z."/>
            <person name="Liu Y."/>
            <person name="Xu W."/>
            <person name="Pan J."/>
            <person name="Luo Z.H."/>
            <person name="Li M."/>
        </authorList>
    </citation>
    <scope>NUCLEOTIDE SEQUENCE [LARGE SCALE GENOMIC DNA]</scope>
    <source>
        <strain evidence="2">SpSt-413</strain>
    </source>
</reference>
<evidence type="ECO:0000256" key="1">
    <source>
        <dbReference type="SAM" id="SignalP"/>
    </source>
</evidence>
<name>A0A7C4AHV6_9BACT</name>
<feature type="signal peptide" evidence="1">
    <location>
        <begin position="1"/>
        <end position="19"/>
    </location>
</feature>
<protein>
    <submittedName>
        <fullName evidence="2">Uncharacterized protein</fullName>
    </submittedName>
</protein>
<dbReference type="AlphaFoldDB" id="A0A7C4AHV6"/>